<comment type="catalytic activity">
    <reaction evidence="2 7">
        <text>glutathione + H2O = L-cysteinylglycine + L-glutamate</text>
        <dbReference type="Rhea" id="RHEA:28807"/>
        <dbReference type="ChEBI" id="CHEBI:15377"/>
        <dbReference type="ChEBI" id="CHEBI:29985"/>
        <dbReference type="ChEBI" id="CHEBI:57925"/>
        <dbReference type="ChEBI" id="CHEBI:61694"/>
        <dbReference type="EC" id="3.4.19.13"/>
    </reaction>
</comment>
<dbReference type="PANTHER" id="PTHR43199:SF6">
    <property type="entry name" value="GLUTATHIONE HYDROLASE PROENZYME"/>
    <property type="match status" value="1"/>
</dbReference>
<dbReference type="SUPFAM" id="SSF56235">
    <property type="entry name" value="N-terminal nucleophile aminohydrolases (Ntn hydrolases)"/>
    <property type="match status" value="1"/>
</dbReference>
<evidence type="ECO:0000256" key="4">
    <source>
        <dbReference type="ARBA" id="ARBA00047417"/>
    </source>
</evidence>
<evidence type="ECO:0000313" key="10">
    <source>
        <dbReference type="Proteomes" id="UP000191110"/>
    </source>
</evidence>
<dbReference type="EC" id="3.4.19.13" evidence="7"/>
<keyword evidence="10" id="KW-1185">Reference proteome</keyword>
<dbReference type="InterPro" id="IPR000101">
    <property type="entry name" value="GGT_peptidase"/>
</dbReference>
<dbReference type="InterPro" id="IPR043138">
    <property type="entry name" value="GGT_lsub"/>
</dbReference>
<dbReference type="EMBL" id="MPRL01000001">
    <property type="protein sequence ID" value="OOZ42340.1"/>
    <property type="molecule type" value="Genomic_DNA"/>
</dbReference>
<evidence type="ECO:0000256" key="5">
    <source>
        <dbReference type="PIRSR" id="PIRSR600101-1"/>
    </source>
</evidence>
<keyword evidence="3 7" id="KW-0012">Acyltransferase</keyword>
<comment type="subunit">
    <text evidence="7">This enzyme consists of two polypeptide chains, which are synthesized in precursor form from a single polypeptide.</text>
</comment>
<dbReference type="InterPro" id="IPR051792">
    <property type="entry name" value="GGT_bact"/>
</dbReference>
<dbReference type="GO" id="GO:0036374">
    <property type="term" value="F:glutathione hydrolase activity"/>
    <property type="evidence" value="ECO:0007669"/>
    <property type="project" value="UniProtKB-UniRule"/>
</dbReference>
<dbReference type="EC" id="2.3.2.2" evidence="7"/>
<dbReference type="GO" id="GO:0103068">
    <property type="term" value="F:leukotriene C4 gamma-glutamyl transferase activity"/>
    <property type="evidence" value="ECO:0007669"/>
    <property type="project" value="UniProtKB-EC"/>
</dbReference>
<dbReference type="RefSeq" id="WP_078482098.1">
    <property type="nucleotide sequence ID" value="NZ_MPRL01000001.1"/>
</dbReference>
<evidence type="ECO:0000256" key="3">
    <source>
        <dbReference type="ARBA" id="ARBA00023315"/>
    </source>
</evidence>
<feature type="binding site" evidence="6">
    <location>
        <position position="403"/>
    </location>
    <ligand>
        <name>L-glutamate</name>
        <dbReference type="ChEBI" id="CHEBI:29985"/>
    </ligand>
</feature>
<feature type="binding site" evidence="6">
    <location>
        <position position="88"/>
    </location>
    <ligand>
        <name>L-glutamate</name>
        <dbReference type="ChEBI" id="CHEBI:29985"/>
    </ligand>
</feature>
<dbReference type="InterPro" id="IPR029055">
    <property type="entry name" value="Ntn_hydrolases_N"/>
</dbReference>
<keyword evidence="7" id="KW-0317">Glutathione biosynthesis</keyword>
<proteinExistence type="inferred from homology"/>
<evidence type="ECO:0000256" key="2">
    <source>
        <dbReference type="ARBA" id="ARBA00001089"/>
    </source>
</evidence>
<evidence type="ECO:0000313" key="9">
    <source>
        <dbReference type="EMBL" id="OOZ42340.1"/>
    </source>
</evidence>
<dbReference type="Gene3D" id="3.60.20.40">
    <property type="match status" value="1"/>
</dbReference>
<feature type="signal peptide" evidence="8">
    <location>
        <begin position="1"/>
        <end position="17"/>
    </location>
</feature>
<evidence type="ECO:0000256" key="6">
    <source>
        <dbReference type="PIRSR" id="PIRSR600101-2"/>
    </source>
</evidence>
<evidence type="ECO:0000256" key="7">
    <source>
        <dbReference type="RuleBase" id="RU368036"/>
    </source>
</evidence>
<dbReference type="Pfam" id="PF01019">
    <property type="entry name" value="G_glu_transpept"/>
    <property type="match status" value="1"/>
</dbReference>
<dbReference type="UniPathway" id="UPA00204"/>
<dbReference type="OrthoDB" id="5297205at2"/>
<gene>
    <name evidence="9" type="ORF">BOW53_00425</name>
</gene>
<dbReference type="NCBIfam" id="TIGR00066">
    <property type="entry name" value="g_glut_trans"/>
    <property type="match status" value="1"/>
</dbReference>
<dbReference type="Proteomes" id="UP000191110">
    <property type="component" value="Unassembled WGS sequence"/>
</dbReference>
<comment type="catalytic activity">
    <reaction evidence="4 7">
        <text>an N-terminal (5-L-glutamyl)-[peptide] + an alpha-amino acid = 5-L-glutamyl amino acid + an N-terminal L-alpha-aminoacyl-[peptide]</text>
        <dbReference type="Rhea" id="RHEA:23904"/>
        <dbReference type="Rhea" id="RHEA-COMP:9780"/>
        <dbReference type="Rhea" id="RHEA-COMP:9795"/>
        <dbReference type="ChEBI" id="CHEBI:77644"/>
        <dbReference type="ChEBI" id="CHEBI:78597"/>
        <dbReference type="ChEBI" id="CHEBI:78599"/>
        <dbReference type="ChEBI" id="CHEBI:78608"/>
        <dbReference type="EC" id="2.3.2.2"/>
    </reaction>
</comment>
<keyword evidence="7" id="KW-0865">Zymogen</keyword>
<feature type="binding site" evidence="6">
    <location>
        <position position="453"/>
    </location>
    <ligand>
        <name>L-glutamate</name>
        <dbReference type="ChEBI" id="CHEBI:29985"/>
    </ligand>
</feature>
<accession>A0A1T2LB98</accession>
<dbReference type="PRINTS" id="PR01210">
    <property type="entry name" value="GGTRANSPTASE"/>
</dbReference>
<sequence length="550" mass="59259">MRYILCLLLLIALPLQAAPPAAAVATAHPAATEAGHEILAAGGNAFDAAVAVSAVLAVVEPYSSGIGGGGFWMLHRAEDGYEVMVDGRERAPLEAHRDLYLDKSGAVVEGLSVDGPLAAGIPGEPAALVHITKYYGQLSLKQALAPAIRAAKEGFKVTPHYRRMAGFRLEALRASPAAAKVFLKEGEVPPEGYLIRQPDLARTLEQLAKYGRDGFYAGPIGEMLVKQVHHAGGIWTQRDLRNYRVVEREPIRSTYRGLKVSSAPPPSSGGIALATMLNILDGYDLAEMDEVTQTHLIVEAMRRAYRDRTEYLGDSDYVEVPIERLIDPKYASGLRASINPRRATPSSDLPGFAVEPGGNDTTHFSILDREGSYVSATLSINYPFGSGYMPPGTGVLLNDEMDDFSAKPGTPNVYGLVGAEENAIEPGKRMLSSMSPTFVSGPDGVAILGTPGGSRIITMVLLGILEVVEGKAPDAWVSRPRIHHQYLPDTIFYEQAALSKSEVEGLVALGHKLKASERSWGNMQAVWWNRKGNRVEAASDPRVEGRAEVR</sequence>
<reference evidence="9 10" key="1">
    <citation type="submission" date="2016-11" db="EMBL/GenBank/DDBJ databases">
        <title>Mixed transmission modes and dynamic genome evolution in an obligate animal-bacterial symbiosis.</title>
        <authorList>
            <person name="Russell S.L."/>
            <person name="Corbett-Detig R.B."/>
            <person name="Cavanaugh C.M."/>
        </authorList>
    </citation>
    <scope>NUCLEOTIDE SEQUENCE [LARGE SCALE GENOMIC DNA]</scope>
    <source>
        <strain evidence="9">Sveles-Q1</strain>
    </source>
</reference>
<comment type="similarity">
    <text evidence="7">Belongs to the gamma-glutamyltransferase family.</text>
</comment>
<comment type="caution">
    <text evidence="9">The sequence shown here is derived from an EMBL/GenBank/DDBJ whole genome shotgun (WGS) entry which is preliminary data.</text>
</comment>
<keyword evidence="7 9" id="KW-0808">Transferase</keyword>
<dbReference type="PANTHER" id="PTHR43199">
    <property type="entry name" value="GLUTATHIONE HYDROLASE"/>
    <property type="match status" value="1"/>
</dbReference>
<feature type="chain" id="PRO_5012797876" description="Glutathione hydrolase proenzyme" evidence="8">
    <location>
        <begin position="18"/>
        <end position="550"/>
    </location>
</feature>
<keyword evidence="8" id="KW-0732">Signal</keyword>
<keyword evidence="7" id="KW-0378">Hydrolase</keyword>
<comment type="catalytic activity">
    <reaction evidence="1 7">
        <text>an S-substituted glutathione + H2O = an S-substituted L-cysteinylglycine + L-glutamate</text>
        <dbReference type="Rhea" id="RHEA:59468"/>
        <dbReference type="ChEBI" id="CHEBI:15377"/>
        <dbReference type="ChEBI" id="CHEBI:29985"/>
        <dbReference type="ChEBI" id="CHEBI:90779"/>
        <dbReference type="ChEBI" id="CHEBI:143103"/>
        <dbReference type="EC" id="3.4.19.13"/>
    </reaction>
</comment>
<dbReference type="GO" id="GO:0006751">
    <property type="term" value="P:glutathione catabolic process"/>
    <property type="evidence" value="ECO:0007669"/>
    <property type="project" value="UniProtKB-UniRule"/>
</dbReference>
<protein>
    <recommendedName>
        <fullName evidence="7">Glutathione hydrolase proenzyme</fullName>
        <ecNumber evidence="7">2.3.2.2</ecNumber>
        <ecNumber evidence="7">3.4.19.13</ecNumber>
    </recommendedName>
    <component>
        <recommendedName>
            <fullName evidence="7">Glutathione hydrolase large chain</fullName>
        </recommendedName>
    </component>
    <component>
        <recommendedName>
            <fullName evidence="7">Glutathione hydrolase small chain</fullName>
        </recommendedName>
    </component>
</protein>
<dbReference type="InterPro" id="IPR043137">
    <property type="entry name" value="GGT_ssub_C"/>
</dbReference>
<feature type="binding site" evidence="6">
    <location>
        <begin position="379"/>
        <end position="381"/>
    </location>
    <ligand>
        <name>L-glutamate</name>
        <dbReference type="ChEBI" id="CHEBI:29985"/>
    </ligand>
</feature>
<feature type="binding site" evidence="6">
    <location>
        <begin position="432"/>
        <end position="433"/>
    </location>
    <ligand>
        <name>L-glutamate</name>
        <dbReference type="ChEBI" id="CHEBI:29985"/>
    </ligand>
</feature>
<evidence type="ECO:0000256" key="8">
    <source>
        <dbReference type="SAM" id="SignalP"/>
    </source>
</evidence>
<comment type="pathway">
    <text evidence="7">Sulfur metabolism; glutathione metabolism.</text>
</comment>
<dbReference type="AlphaFoldDB" id="A0A1T2LB98"/>
<feature type="active site" description="Nucleophile" evidence="5">
    <location>
        <position position="361"/>
    </location>
</feature>
<evidence type="ECO:0000256" key="1">
    <source>
        <dbReference type="ARBA" id="ARBA00001049"/>
    </source>
</evidence>
<dbReference type="GO" id="GO:0006750">
    <property type="term" value="P:glutathione biosynthetic process"/>
    <property type="evidence" value="ECO:0007669"/>
    <property type="project" value="UniProtKB-KW"/>
</dbReference>
<organism evidence="9 10">
    <name type="scientific">Solemya pervernicosa gill symbiont</name>
    <dbReference type="NCBI Taxonomy" id="642797"/>
    <lineage>
        <taxon>Bacteria</taxon>
        <taxon>Pseudomonadati</taxon>
        <taxon>Pseudomonadota</taxon>
        <taxon>Gammaproteobacteria</taxon>
        <taxon>sulfur-oxidizing symbionts</taxon>
    </lineage>
</organism>
<dbReference type="Gene3D" id="1.10.246.130">
    <property type="match status" value="1"/>
</dbReference>
<name>A0A1T2LB98_9GAMM</name>
<comment type="PTM">
    <text evidence="7">Cleaved by autocatalysis into a large and a small subunit.</text>
</comment>